<dbReference type="Gene3D" id="3.40.50.2000">
    <property type="entry name" value="Glycogen Phosphorylase B"/>
    <property type="match status" value="2"/>
</dbReference>
<dbReference type="PANTHER" id="PTHR12526">
    <property type="entry name" value="GLYCOSYLTRANSFERASE"/>
    <property type="match status" value="1"/>
</dbReference>
<dbReference type="CDD" id="cd03801">
    <property type="entry name" value="GT4_PimA-like"/>
    <property type="match status" value="1"/>
</dbReference>
<dbReference type="Proteomes" id="UP000176628">
    <property type="component" value="Unassembled WGS sequence"/>
</dbReference>
<accession>A0A1F5G3L0</accession>
<organism evidence="3 4">
    <name type="scientific">Candidatus Curtissbacteria bacterium RBG_16_39_7</name>
    <dbReference type="NCBI Taxonomy" id="1797707"/>
    <lineage>
        <taxon>Bacteria</taxon>
        <taxon>Candidatus Curtissiibacteriota</taxon>
    </lineage>
</organism>
<evidence type="ECO:0000313" key="3">
    <source>
        <dbReference type="EMBL" id="OGD86456.1"/>
    </source>
</evidence>
<reference evidence="3 4" key="1">
    <citation type="journal article" date="2016" name="Nat. Commun.">
        <title>Thousands of microbial genomes shed light on interconnected biogeochemical processes in an aquifer system.</title>
        <authorList>
            <person name="Anantharaman K."/>
            <person name="Brown C.T."/>
            <person name="Hug L.A."/>
            <person name="Sharon I."/>
            <person name="Castelle C.J."/>
            <person name="Probst A.J."/>
            <person name="Thomas B.C."/>
            <person name="Singh A."/>
            <person name="Wilkins M.J."/>
            <person name="Karaoz U."/>
            <person name="Brodie E.L."/>
            <person name="Williams K.H."/>
            <person name="Hubbard S.S."/>
            <person name="Banfield J.F."/>
        </authorList>
    </citation>
    <scope>NUCLEOTIDE SEQUENCE [LARGE SCALE GENOMIC DNA]</scope>
</reference>
<dbReference type="AlphaFoldDB" id="A0A1F5G3L0"/>
<dbReference type="PANTHER" id="PTHR12526:SF618">
    <property type="entry name" value="GLYCOSYLTRANSFERASE, FAMILY 4"/>
    <property type="match status" value="1"/>
</dbReference>
<evidence type="ECO:0000259" key="2">
    <source>
        <dbReference type="Pfam" id="PF13439"/>
    </source>
</evidence>
<proteinExistence type="predicted"/>
<dbReference type="GO" id="GO:0016757">
    <property type="term" value="F:glycosyltransferase activity"/>
    <property type="evidence" value="ECO:0007669"/>
    <property type="project" value="InterPro"/>
</dbReference>
<evidence type="ECO:0008006" key="5">
    <source>
        <dbReference type="Google" id="ProtNLM"/>
    </source>
</evidence>
<dbReference type="InterPro" id="IPR001296">
    <property type="entry name" value="Glyco_trans_1"/>
</dbReference>
<evidence type="ECO:0000313" key="4">
    <source>
        <dbReference type="Proteomes" id="UP000176628"/>
    </source>
</evidence>
<protein>
    <recommendedName>
        <fullName evidence="5">Glycosyl transferase family 1 domain-containing protein</fullName>
    </recommendedName>
</protein>
<dbReference type="SUPFAM" id="SSF53756">
    <property type="entry name" value="UDP-Glycosyltransferase/glycogen phosphorylase"/>
    <property type="match status" value="1"/>
</dbReference>
<evidence type="ECO:0000259" key="1">
    <source>
        <dbReference type="Pfam" id="PF00534"/>
    </source>
</evidence>
<name>A0A1F5G3L0_9BACT</name>
<feature type="domain" description="Glycosyltransferase subfamily 4-like N-terminal" evidence="2">
    <location>
        <begin position="16"/>
        <end position="174"/>
    </location>
</feature>
<dbReference type="Pfam" id="PF13439">
    <property type="entry name" value="Glyco_transf_4"/>
    <property type="match status" value="1"/>
</dbReference>
<dbReference type="InterPro" id="IPR028098">
    <property type="entry name" value="Glyco_trans_4-like_N"/>
</dbReference>
<dbReference type="Pfam" id="PF00534">
    <property type="entry name" value="Glycos_transf_1"/>
    <property type="match status" value="1"/>
</dbReference>
<comment type="caution">
    <text evidence="3">The sequence shown here is derived from an EMBL/GenBank/DDBJ whole genome shotgun (WGS) entry which is preliminary data.</text>
</comment>
<feature type="domain" description="Glycosyl transferase family 1" evidence="1">
    <location>
        <begin position="182"/>
        <end position="344"/>
    </location>
</feature>
<sequence>MRILIFNWRDIKNPNFGGAEIATHEIAKRLVAWGHEVTLFSSRFHSGKEEESVDGVKVLRAGSPFTVHLAAFWNYQKKFKGNFDLVIDQIHGLPFFTPLYVKEPKIAYIHEVAKNIWFWEWPLPVALAGFLGDFLLFRLFYRNTNFITGSNSTLNDLQSVGIPKKNIKIVRYGVPKKTVSQSYRKEKYPAVIFVGRIYRAKRIEEILKAAKLLIKKYPKLQLWIVGKGKKKYEENLKKLVNRLKIDPCTKFYGFLDEKKKFELISKAWVICATSVKEGWGLTIVEAASVGTPAVVYNVGGLKEVVINNKTGIICQKNTPESLAQNILKLISDQKLRSKLEENATIFASSFSWEKTAKEFASVINQVVKAS</sequence>
<gene>
    <name evidence="3" type="ORF">A2Z23_00635</name>
</gene>
<dbReference type="EMBL" id="MFAV01000019">
    <property type="protein sequence ID" value="OGD86456.1"/>
    <property type="molecule type" value="Genomic_DNA"/>
</dbReference>